<name>X1DNM6_9ZZZZ</name>
<reference evidence="1" key="1">
    <citation type="journal article" date="2014" name="Front. Microbiol.">
        <title>High frequency of phylogenetically diverse reductive dehalogenase-homologous genes in deep subseafloor sedimentary metagenomes.</title>
        <authorList>
            <person name="Kawai M."/>
            <person name="Futagami T."/>
            <person name="Toyoda A."/>
            <person name="Takaki Y."/>
            <person name="Nishi S."/>
            <person name="Hori S."/>
            <person name="Arai W."/>
            <person name="Tsubouchi T."/>
            <person name="Morono Y."/>
            <person name="Uchiyama I."/>
            <person name="Ito T."/>
            <person name="Fujiyama A."/>
            <person name="Inagaki F."/>
            <person name="Takami H."/>
        </authorList>
    </citation>
    <scope>NUCLEOTIDE SEQUENCE</scope>
    <source>
        <strain evidence="1">Expedition CK06-06</strain>
    </source>
</reference>
<organism evidence="1">
    <name type="scientific">marine sediment metagenome</name>
    <dbReference type="NCBI Taxonomy" id="412755"/>
    <lineage>
        <taxon>unclassified sequences</taxon>
        <taxon>metagenomes</taxon>
        <taxon>ecological metagenomes</taxon>
    </lineage>
</organism>
<comment type="caution">
    <text evidence="1">The sequence shown here is derived from an EMBL/GenBank/DDBJ whole genome shotgun (WGS) entry which is preliminary data.</text>
</comment>
<feature type="non-terminal residue" evidence="1">
    <location>
        <position position="1"/>
    </location>
</feature>
<proteinExistence type="predicted"/>
<gene>
    <name evidence="1" type="ORF">S01H4_52062</name>
</gene>
<sequence>DNIRKKGIPGLGVDFGGLKGGSSDIWEAFFYRGMDK</sequence>
<dbReference type="AlphaFoldDB" id="X1DNM6"/>
<accession>X1DNM6</accession>
<evidence type="ECO:0000313" key="1">
    <source>
        <dbReference type="EMBL" id="GAH09860.1"/>
    </source>
</evidence>
<dbReference type="EMBL" id="BART01029703">
    <property type="protein sequence ID" value="GAH09860.1"/>
    <property type="molecule type" value="Genomic_DNA"/>
</dbReference>
<protein>
    <submittedName>
        <fullName evidence="1">Uncharacterized protein</fullName>
    </submittedName>
</protein>